<accession>A0A4Y6V7X4</accession>
<organism evidence="2 3">
    <name type="scientific">Neokomagataea tanensis</name>
    <dbReference type="NCBI Taxonomy" id="661191"/>
    <lineage>
        <taxon>Bacteria</taxon>
        <taxon>Pseudomonadati</taxon>
        <taxon>Pseudomonadota</taxon>
        <taxon>Alphaproteobacteria</taxon>
        <taxon>Acetobacterales</taxon>
        <taxon>Acetobacteraceae</taxon>
        <taxon>Neokomagataea</taxon>
    </lineage>
</organism>
<dbReference type="Pfam" id="PF07642">
    <property type="entry name" value="BBP2"/>
    <property type="match status" value="1"/>
</dbReference>
<feature type="chain" id="PRO_5021500999" evidence="1">
    <location>
        <begin position="28"/>
        <end position="415"/>
    </location>
</feature>
<dbReference type="EMBL" id="CP032485">
    <property type="protein sequence ID" value="QDH25434.1"/>
    <property type="molecule type" value="Genomic_DNA"/>
</dbReference>
<evidence type="ECO:0000313" key="2">
    <source>
        <dbReference type="EMBL" id="QDH25434.1"/>
    </source>
</evidence>
<dbReference type="KEGG" id="ntn:D5366_09660"/>
<name>A0A4Y6V7X4_9PROT</name>
<evidence type="ECO:0000256" key="1">
    <source>
        <dbReference type="SAM" id="SignalP"/>
    </source>
</evidence>
<reference evidence="2 3" key="1">
    <citation type="submission" date="2018-09" db="EMBL/GenBank/DDBJ databases">
        <title>The complete genome sequence of Neokomagataea tanensis NBRC 106556(T).</title>
        <authorList>
            <person name="Chua K.-O."/>
            <person name="See-Too W.-S."/>
            <person name="Hong K.-W."/>
            <person name="Yin W.-F."/>
            <person name="Chan K.-G."/>
        </authorList>
    </citation>
    <scope>NUCLEOTIDE SEQUENCE [LARGE SCALE GENOMIC DNA]</scope>
    <source>
        <strain evidence="3">AH13 \ NBRC 106556</strain>
    </source>
</reference>
<gene>
    <name evidence="2" type="ORF">D5366_09660</name>
</gene>
<dbReference type="OrthoDB" id="235878at2"/>
<dbReference type="Proteomes" id="UP000317214">
    <property type="component" value="Chromosome"/>
</dbReference>
<evidence type="ECO:0000313" key="3">
    <source>
        <dbReference type="Proteomes" id="UP000317214"/>
    </source>
</evidence>
<feature type="signal peptide" evidence="1">
    <location>
        <begin position="1"/>
        <end position="27"/>
    </location>
</feature>
<dbReference type="InterPro" id="IPR011486">
    <property type="entry name" value="BBP2"/>
</dbReference>
<dbReference type="RefSeq" id="WP_141493343.1">
    <property type="nucleotide sequence ID" value="NZ_CP032485.1"/>
</dbReference>
<sequence>MPLRNRFVILTCFTGLAVTMPSQSAHAQIAVFKDSSNSWLQGITLQGEAEGGIMANPARPDNGINFGNFLSDHANQLQLNQLSLTLSKNIDSSKPETQFGFTIQALYGSDGRYYELLGISNKITSKRYQILPIQAHVDAHLNMLTSGGLDMQAGILEAPMGVEVLEPTARPFYTLAYTAQYSVPFEHLGAMFHLHITPHLDFNFGVDPGNQTTFGKNDNNNAAAGYFGFNLNGLANGKLNIVELSRVGPENAVAILGKRANTAQRYWNDIAAYYTLNSKITLTGEFNFLHDVGLRAENYSFVTYASYKLTPHWTLNYRGEIFRDNSGLSVVSFLKNQAYMNAFLSSDVSVEAAPPTTYGGLTLGATYSPDIGHGVRIFALRPEIRFDRSLNGTSPFNNGRNIGMFTFGGDATIGF</sequence>
<proteinExistence type="predicted"/>
<keyword evidence="3" id="KW-1185">Reference proteome</keyword>
<dbReference type="AlphaFoldDB" id="A0A4Y6V7X4"/>
<protein>
    <submittedName>
        <fullName evidence="2">Porin</fullName>
    </submittedName>
</protein>
<keyword evidence="1" id="KW-0732">Signal</keyword>